<comment type="similarity">
    <text evidence="4">Belongs to the IspD/TarI cytidylyltransferase family. IspD subfamily.</text>
</comment>
<dbReference type="HAMAP" id="MF_00108">
    <property type="entry name" value="IspD"/>
    <property type="match status" value="1"/>
</dbReference>
<evidence type="ECO:0000256" key="3">
    <source>
        <dbReference type="ARBA" id="ARBA00023229"/>
    </source>
</evidence>
<evidence type="ECO:0000256" key="4">
    <source>
        <dbReference type="HAMAP-Rule" id="MF_00108"/>
    </source>
</evidence>
<dbReference type="SUPFAM" id="SSF53448">
    <property type="entry name" value="Nucleotide-diphospho-sugar transferases"/>
    <property type="match status" value="1"/>
</dbReference>
<dbReference type="InterPro" id="IPR034683">
    <property type="entry name" value="IspD/TarI"/>
</dbReference>
<dbReference type="FunFam" id="3.90.550.10:FF:000003">
    <property type="entry name" value="2-C-methyl-D-erythritol 4-phosphate cytidylyltransferase"/>
    <property type="match status" value="1"/>
</dbReference>
<evidence type="ECO:0000256" key="2">
    <source>
        <dbReference type="ARBA" id="ARBA00022695"/>
    </source>
</evidence>
<keyword evidence="3 4" id="KW-0414">Isoprene biosynthesis</keyword>
<dbReference type="Pfam" id="PF01128">
    <property type="entry name" value="IspD"/>
    <property type="match status" value="1"/>
</dbReference>
<dbReference type="InterPro" id="IPR029044">
    <property type="entry name" value="Nucleotide-diphossugar_trans"/>
</dbReference>
<proteinExistence type="inferred from homology"/>
<keyword evidence="1 4" id="KW-0808">Transferase</keyword>
<dbReference type="NCBIfam" id="TIGR00453">
    <property type="entry name" value="ispD"/>
    <property type="match status" value="1"/>
</dbReference>
<dbReference type="PANTHER" id="PTHR32125">
    <property type="entry name" value="2-C-METHYL-D-ERYTHRITOL 4-PHOSPHATE CYTIDYLYLTRANSFERASE, CHLOROPLASTIC"/>
    <property type="match status" value="1"/>
</dbReference>
<feature type="site" description="Transition state stabilizer" evidence="4">
    <location>
        <position position="18"/>
    </location>
</feature>
<evidence type="ECO:0000313" key="6">
    <source>
        <dbReference type="Proteomes" id="UP001199355"/>
    </source>
</evidence>
<sequence>MKKTFCTAIVLAAGSGKRMGTKIAKQYLEIDGKPLLYYTLLAFERSPQIDKIILTVGSEEQISYCQETILRPYGFQKVASVITGGKERYDSVWRGLQAVRNDLPKEAAEGIVFIHDGARPMVSEDILERCFQDAQKYHACVAAVPVKDTIKIADENGFAETTPRRDRVWQVQTPQTFSFGLIYDAYARLAEQKDALAEKGIQITDDAMVVETFTDHPVKLTEGSYRNLKVTTPEDLPLAEKYLHS</sequence>
<gene>
    <name evidence="4 5" type="primary">ispD</name>
    <name evidence="5" type="ORF">LKD45_08540</name>
</gene>
<dbReference type="GO" id="GO:0050518">
    <property type="term" value="F:2-C-methyl-D-erythritol 4-phosphate cytidylyltransferase activity"/>
    <property type="evidence" value="ECO:0007669"/>
    <property type="project" value="UniProtKB-UniRule"/>
</dbReference>
<evidence type="ECO:0000256" key="1">
    <source>
        <dbReference type="ARBA" id="ARBA00022679"/>
    </source>
</evidence>
<keyword evidence="2 4" id="KW-0548">Nucleotidyltransferase</keyword>
<protein>
    <recommendedName>
        <fullName evidence="4">2-C-methyl-D-erythritol 4-phosphate cytidylyltransferase</fullName>
        <ecNumber evidence="4">2.7.7.60</ecNumber>
    </recommendedName>
    <alternativeName>
        <fullName evidence="4">4-diphosphocytidyl-2C-methyl-D-erythritol synthase</fullName>
    </alternativeName>
    <alternativeName>
        <fullName evidence="4">MEP cytidylyltransferase</fullName>
        <shortName evidence="4">MCT</shortName>
    </alternativeName>
</protein>
<reference evidence="5 6" key="1">
    <citation type="submission" date="2021-10" db="EMBL/GenBank/DDBJ databases">
        <title>Anaerobic single-cell dispensing facilitates the cultivation of human gut bacteria.</title>
        <authorList>
            <person name="Afrizal A."/>
        </authorList>
    </citation>
    <scope>NUCLEOTIDE SEQUENCE [LARGE SCALE GENOMIC DNA]</scope>
    <source>
        <strain evidence="5 6">CLA-AA-H244</strain>
    </source>
</reference>
<dbReference type="Gene3D" id="3.90.550.10">
    <property type="entry name" value="Spore Coat Polysaccharide Biosynthesis Protein SpsA, Chain A"/>
    <property type="match status" value="1"/>
</dbReference>
<dbReference type="GO" id="GO:0019288">
    <property type="term" value="P:isopentenyl diphosphate biosynthetic process, methylerythritol 4-phosphate pathway"/>
    <property type="evidence" value="ECO:0007669"/>
    <property type="project" value="UniProtKB-UniRule"/>
</dbReference>
<comment type="pathway">
    <text evidence="4">Isoprenoid biosynthesis; isopentenyl diphosphate biosynthesis via DXP pathway; isopentenyl diphosphate from 1-deoxy-D-xylulose 5-phosphate: step 2/6.</text>
</comment>
<evidence type="ECO:0000313" key="5">
    <source>
        <dbReference type="EMBL" id="MCC2167736.1"/>
    </source>
</evidence>
<comment type="catalytic activity">
    <reaction evidence="4">
        <text>2-C-methyl-D-erythritol 4-phosphate + CTP + H(+) = 4-CDP-2-C-methyl-D-erythritol + diphosphate</text>
        <dbReference type="Rhea" id="RHEA:13429"/>
        <dbReference type="ChEBI" id="CHEBI:15378"/>
        <dbReference type="ChEBI" id="CHEBI:33019"/>
        <dbReference type="ChEBI" id="CHEBI:37563"/>
        <dbReference type="ChEBI" id="CHEBI:57823"/>
        <dbReference type="ChEBI" id="CHEBI:58262"/>
        <dbReference type="EC" id="2.7.7.60"/>
    </reaction>
</comment>
<feature type="site" description="Transition state stabilizer" evidence="4">
    <location>
        <position position="25"/>
    </location>
</feature>
<dbReference type="CDD" id="cd02516">
    <property type="entry name" value="CDP-ME_synthetase"/>
    <property type="match status" value="1"/>
</dbReference>
<keyword evidence="6" id="KW-1185">Reference proteome</keyword>
<dbReference type="RefSeq" id="WP_308728268.1">
    <property type="nucleotide sequence ID" value="NZ_JAJEQF010000019.1"/>
</dbReference>
<dbReference type="InterPro" id="IPR001228">
    <property type="entry name" value="IspD"/>
</dbReference>
<dbReference type="EMBL" id="JAJEQF010000019">
    <property type="protein sequence ID" value="MCC2167736.1"/>
    <property type="molecule type" value="Genomic_DNA"/>
</dbReference>
<dbReference type="InterPro" id="IPR050088">
    <property type="entry name" value="IspD/TarI_cytidylyltransf_bact"/>
</dbReference>
<feature type="site" description="Positions MEP for the nucleophilic attack" evidence="4">
    <location>
        <position position="229"/>
    </location>
</feature>
<comment type="caution">
    <text evidence="5">The sequence shown here is derived from an EMBL/GenBank/DDBJ whole genome shotgun (WGS) entry which is preliminary data.</text>
</comment>
<dbReference type="AlphaFoldDB" id="A0AAE3ATT9"/>
<organism evidence="5 6">
    <name type="scientific">Gallintestinimicrobium propionicum</name>
    <dbReference type="NCBI Taxonomy" id="2981770"/>
    <lineage>
        <taxon>Bacteria</taxon>
        <taxon>Bacillati</taxon>
        <taxon>Bacillota</taxon>
        <taxon>Clostridia</taxon>
        <taxon>Lachnospirales</taxon>
        <taxon>Lachnospiraceae</taxon>
        <taxon>Gallintestinimicrobium</taxon>
    </lineage>
</organism>
<name>A0AAE3ATT9_9FIRM</name>
<comment type="function">
    <text evidence="4">Catalyzes the formation of 4-diphosphocytidyl-2-C-methyl-D-erythritol from CTP and 2-C-methyl-D-erythritol 4-phosphate (MEP).</text>
</comment>
<dbReference type="Proteomes" id="UP001199355">
    <property type="component" value="Unassembled WGS sequence"/>
</dbReference>
<accession>A0AAE3ATT9</accession>
<feature type="site" description="Positions MEP for the nucleophilic attack" evidence="4">
    <location>
        <position position="165"/>
    </location>
</feature>
<dbReference type="EC" id="2.7.7.60" evidence="4"/>
<dbReference type="PANTHER" id="PTHR32125:SF4">
    <property type="entry name" value="2-C-METHYL-D-ERYTHRITOL 4-PHOSPHATE CYTIDYLYLTRANSFERASE, CHLOROPLASTIC"/>
    <property type="match status" value="1"/>
</dbReference>